<evidence type="ECO:0000313" key="2">
    <source>
        <dbReference type="EMBL" id="KAL0302707.1"/>
    </source>
</evidence>
<dbReference type="Pfam" id="PF14111">
    <property type="entry name" value="DUF4283"/>
    <property type="match status" value="1"/>
</dbReference>
<sequence>MAASLERLGATLSHRGGGSGIGCARWIMARRVWIAGFYVVGRVLSSKPFHPEALQSTLRMAFNPGKGMDFKMIEGDRFLLQFFHSLDRERVLARSPWAYDKNLVILAPVDYEDNPNLVDFKFL</sequence>
<comment type="caution">
    <text evidence="2">The sequence shown here is derived from an EMBL/GenBank/DDBJ whole genome shotgun (WGS) entry which is preliminary data.</text>
</comment>
<reference evidence="2" key="2">
    <citation type="journal article" date="2024" name="Plant">
        <title>Genomic evolution and insights into agronomic trait innovations of Sesamum species.</title>
        <authorList>
            <person name="Miao H."/>
            <person name="Wang L."/>
            <person name="Qu L."/>
            <person name="Liu H."/>
            <person name="Sun Y."/>
            <person name="Le M."/>
            <person name="Wang Q."/>
            <person name="Wei S."/>
            <person name="Zheng Y."/>
            <person name="Lin W."/>
            <person name="Duan Y."/>
            <person name="Cao H."/>
            <person name="Xiong S."/>
            <person name="Wang X."/>
            <person name="Wei L."/>
            <person name="Li C."/>
            <person name="Ma Q."/>
            <person name="Ju M."/>
            <person name="Zhao R."/>
            <person name="Li G."/>
            <person name="Mu C."/>
            <person name="Tian Q."/>
            <person name="Mei H."/>
            <person name="Zhang T."/>
            <person name="Gao T."/>
            <person name="Zhang H."/>
        </authorList>
    </citation>
    <scope>NUCLEOTIDE SEQUENCE</scope>
    <source>
        <strain evidence="2">KEN8</strain>
    </source>
</reference>
<evidence type="ECO:0000259" key="1">
    <source>
        <dbReference type="Pfam" id="PF14111"/>
    </source>
</evidence>
<dbReference type="EMBL" id="JACGWM010000515">
    <property type="protein sequence ID" value="KAL0302707.1"/>
    <property type="molecule type" value="Genomic_DNA"/>
</dbReference>
<feature type="domain" description="DUF4283" evidence="1">
    <location>
        <begin position="38"/>
        <end position="108"/>
    </location>
</feature>
<dbReference type="AlphaFoldDB" id="A0AAW2K923"/>
<reference evidence="2" key="1">
    <citation type="submission" date="2020-06" db="EMBL/GenBank/DDBJ databases">
        <authorList>
            <person name="Li T."/>
            <person name="Hu X."/>
            <person name="Zhang T."/>
            <person name="Song X."/>
            <person name="Zhang H."/>
            <person name="Dai N."/>
            <person name="Sheng W."/>
            <person name="Hou X."/>
            <person name="Wei L."/>
        </authorList>
    </citation>
    <scope>NUCLEOTIDE SEQUENCE</scope>
    <source>
        <strain evidence="2">KEN8</strain>
        <tissue evidence="2">Leaf</tissue>
    </source>
</reference>
<protein>
    <recommendedName>
        <fullName evidence="1">DUF4283 domain-containing protein</fullName>
    </recommendedName>
</protein>
<proteinExistence type="predicted"/>
<accession>A0AAW2K923</accession>
<name>A0AAW2K923_9LAMI</name>
<organism evidence="2">
    <name type="scientific">Sesamum calycinum</name>
    <dbReference type="NCBI Taxonomy" id="2727403"/>
    <lineage>
        <taxon>Eukaryota</taxon>
        <taxon>Viridiplantae</taxon>
        <taxon>Streptophyta</taxon>
        <taxon>Embryophyta</taxon>
        <taxon>Tracheophyta</taxon>
        <taxon>Spermatophyta</taxon>
        <taxon>Magnoliopsida</taxon>
        <taxon>eudicotyledons</taxon>
        <taxon>Gunneridae</taxon>
        <taxon>Pentapetalae</taxon>
        <taxon>asterids</taxon>
        <taxon>lamiids</taxon>
        <taxon>Lamiales</taxon>
        <taxon>Pedaliaceae</taxon>
        <taxon>Sesamum</taxon>
    </lineage>
</organism>
<gene>
    <name evidence="2" type="ORF">Scaly_3023500</name>
</gene>
<dbReference type="InterPro" id="IPR025558">
    <property type="entry name" value="DUF4283"/>
</dbReference>